<feature type="transmembrane region" description="Helical" evidence="6">
    <location>
        <begin position="169"/>
        <end position="187"/>
    </location>
</feature>
<dbReference type="PANTHER" id="PTHR30250">
    <property type="entry name" value="PST FAMILY PREDICTED COLANIC ACID TRANSPORTER"/>
    <property type="match status" value="1"/>
</dbReference>
<dbReference type="InterPro" id="IPR002797">
    <property type="entry name" value="Polysacc_synth"/>
</dbReference>
<dbReference type="Pfam" id="PF01943">
    <property type="entry name" value="Polysacc_synt"/>
    <property type="match status" value="1"/>
</dbReference>
<evidence type="ECO:0000313" key="8">
    <source>
        <dbReference type="Proteomes" id="UP001201397"/>
    </source>
</evidence>
<feature type="transmembrane region" description="Helical" evidence="6">
    <location>
        <begin position="378"/>
        <end position="398"/>
    </location>
</feature>
<evidence type="ECO:0000256" key="3">
    <source>
        <dbReference type="ARBA" id="ARBA00022692"/>
    </source>
</evidence>
<feature type="transmembrane region" description="Helical" evidence="6">
    <location>
        <begin position="37"/>
        <end position="62"/>
    </location>
</feature>
<keyword evidence="2" id="KW-1003">Cell membrane</keyword>
<dbReference type="EMBL" id="JAKKDL010000015">
    <property type="protein sequence ID" value="MCF7530396.1"/>
    <property type="molecule type" value="Genomic_DNA"/>
</dbReference>
<feature type="transmembrane region" description="Helical" evidence="6">
    <location>
        <begin position="246"/>
        <end position="272"/>
    </location>
</feature>
<feature type="transmembrane region" description="Helical" evidence="6">
    <location>
        <begin position="351"/>
        <end position="372"/>
    </location>
</feature>
<comment type="subcellular location">
    <subcellularLocation>
        <location evidence="1">Cell membrane</location>
        <topology evidence="1">Multi-pass membrane protein</topology>
    </subcellularLocation>
</comment>
<evidence type="ECO:0000256" key="6">
    <source>
        <dbReference type="SAM" id="Phobius"/>
    </source>
</evidence>
<feature type="transmembrane region" description="Helical" evidence="6">
    <location>
        <begin position="208"/>
        <end position="226"/>
    </location>
</feature>
<dbReference type="InterPro" id="IPR050833">
    <property type="entry name" value="Poly_Biosynth_Transport"/>
</dbReference>
<dbReference type="Proteomes" id="UP001201397">
    <property type="component" value="Unassembled WGS sequence"/>
</dbReference>
<dbReference type="GO" id="GO:0005886">
    <property type="term" value="C:plasma membrane"/>
    <property type="evidence" value="ECO:0007669"/>
    <property type="project" value="UniProtKB-SubCell"/>
</dbReference>
<evidence type="ECO:0000256" key="5">
    <source>
        <dbReference type="ARBA" id="ARBA00023136"/>
    </source>
</evidence>
<feature type="transmembrane region" description="Helical" evidence="6">
    <location>
        <begin position="434"/>
        <end position="450"/>
    </location>
</feature>
<feature type="transmembrane region" description="Helical" evidence="6">
    <location>
        <begin position="74"/>
        <end position="92"/>
    </location>
</feature>
<dbReference type="RefSeq" id="WP_237093245.1">
    <property type="nucleotide sequence ID" value="NZ_JAKKDL010000015.1"/>
</dbReference>
<keyword evidence="3 6" id="KW-0812">Transmembrane</keyword>
<keyword evidence="5 6" id="KW-0472">Membrane</keyword>
<protein>
    <submittedName>
        <fullName evidence="7">Polysaccharide biosynthesis C-terminal domain-containing protein</fullName>
    </submittedName>
</protein>
<feature type="transmembrane region" description="Helical" evidence="6">
    <location>
        <begin position="145"/>
        <end position="163"/>
    </location>
</feature>
<accession>A0AAW5ALJ6</accession>
<dbReference type="AlphaFoldDB" id="A0AAW5ALJ6"/>
<feature type="transmembrane region" description="Helical" evidence="6">
    <location>
        <begin position="7"/>
        <end position="31"/>
    </location>
</feature>
<dbReference type="PANTHER" id="PTHR30250:SF11">
    <property type="entry name" value="O-ANTIGEN TRANSPORTER-RELATED"/>
    <property type="match status" value="1"/>
</dbReference>
<proteinExistence type="predicted"/>
<feature type="transmembrane region" description="Helical" evidence="6">
    <location>
        <begin position="410"/>
        <end position="428"/>
    </location>
</feature>
<evidence type="ECO:0000313" key="7">
    <source>
        <dbReference type="EMBL" id="MCF7530396.1"/>
    </source>
</evidence>
<organism evidence="7 8">
    <name type="scientific">Neisseria lisongii</name>
    <dbReference type="NCBI Taxonomy" id="2912188"/>
    <lineage>
        <taxon>Bacteria</taxon>
        <taxon>Pseudomonadati</taxon>
        <taxon>Pseudomonadota</taxon>
        <taxon>Betaproteobacteria</taxon>
        <taxon>Neisseriales</taxon>
        <taxon>Neisseriaceae</taxon>
        <taxon>Neisseria</taxon>
    </lineage>
</organism>
<feature type="transmembrane region" description="Helical" evidence="6">
    <location>
        <begin position="322"/>
        <end position="344"/>
    </location>
</feature>
<feature type="transmembrane region" description="Helical" evidence="6">
    <location>
        <begin position="112"/>
        <end position="133"/>
    </location>
</feature>
<name>A0AAW5ALJ6_9NEIS</name>
<comment type="caution">
    <text evidence="7">The sequence shown here is derived from an EMBL/GenBank/DDBJ whole genome shotgun (WGS) entry which is preliminary data.</text>
</comment>
<keyword evidence="4 6" id="KW-1133">Transmembrane helix</keyword>
<reference evidence="7" key="1">
    <citation type="submission" date="2022-01" db="EMBL/GenBank/DDBJ databases">
        <title>Neisseria sp. ZJ104.</title>
        <authorList>
            <person name="Yang C."/>
        </authorList>
    </citation>
    <scope>NUCLEOTIDE SEQUENCE</scope>
    <source>
        <strain evidence="7">ZJ104</strain>
    </source>
</reference>
<gene>
    <name evidence="7" type="ORF">L4H06_09185</name>
</gene>
<feature type="transmembrane region" description="Helical" evidence="6">
    <location>
        <begin position="284"/>
        <end position="310"/>
    </location>
</feature>
<sequence length="463" mass="50021">MPKLHKILAYALGPIGSAAFGIVSLPLMSWYFSAADIGSVALLQTVAGLGILLFGLGLDQAYIREYHAAADKAALLKTVLPLPLVLAAFFLMSGNRWPSEILFASSSRGLAAAGGLFIGAFLLTRFLSLTLRMQERAWAFSFSQLLPKILVCLLITGCILFSLPNHTAVLFGIYAAAQTAAVALLLWQSRRTLAAAAKAPWCADTYRSALKYGLPLAAANLTYWAFASLDRFLLKQWAGLEQLGVYAMALNFSAVALIVQSIFSTIWTPMVFKWVNDHEHCDKIGGIALLVAQATAALICLVGIASPAAARLLPEAYADVPFILPAALLVPLFYTWTEVGGIGLNVVKKTGLIAAVNLAALAANLLLLYQLVPPLGAKGAAAATAAAFWLFFILKTELSARLWQPLPRRTLYAAATACLSVCLCYTLFGNRENYPLFAAVWLAALLWLAYRNRNSFLRFARRL</sequence>
<evidence type="ECO:0000256" key="2">
    <source>
        <dbReference type="ARBA" id="ARBA00022475"/>
    </source>
</evidence>
<evidence type="ECO:0000256" key="1">
    <source>
        <dbReference type="ARBA" id="ARBA00004651"/>
    </source>
</evidence>
<evidence type="ECO:0000256" key="4">
    <source>
        <dbReference type="ARBA" id="ARBA00022989"/>
    </source>
</evidence>